<dbReference type="AlphaFoldDB" id="A0A6B0UV00"/>
<keyword evidence="4 5" id="KW-0732">Signal</keyword>
<dbReference type="SUPFAM" id="SSF57501">
    <property type="entry name" value="Cystine-knot cytokines"/>
    <property type="match status" value="1"/>
</dbReference>
<comment type="similarity">
    <text evidence="2">Belongs to the IL-17 family.</text>
</comment>
<dbReference type="GO" id="GO:0005125">
    <property type="term" value="F:cytokine activity"/>
    <property type="evidence" value="ECO:0007669"/>
    <property type="project" value="InterPro"/>
</dbReference>
<evidence type="ECO:0000313" key="6">
    <source>
        <dbReference type="EMBL" id="MXU93446.1"/>
    </source>
</evidence>
<dbReference type="GO" id="GO:0005576">
    <property type="term" value="C:extracellular region"/>
    <property type="evidence" value="ECO:0007669"/>
    <property type="project" value="UniProtKB-SubCell"/>
</dbReference>
<comment type="subcellular location">
    <subcellularLocation>
        <location evidence="1">Secreted</location>
    </subcellularLocation>
</comment>
<evidence type="ECO:0000256" key="2">
    <source>
        <dbReference type="ARBA" id="ARBA00007236"/>
    </source>
</evidence>
<dbReference type="EMBL" id="GIFC01011363">
    <property type="protein sequence ID" value="MXU93446.1"/>
    <property type="molecule type" value="Transcribed_RNA"/>
</dbReference>
<evidence type="ECO:0000256" key="5">
    <source>
        <dbReference type="SAM" id="SignalP"/>
    </source>
</evidence>
<accession>A0A6B0UV00</accession>
<dbReference type="InterPro" id="IPR029034">
    <property type="entry name" value="Cystine-knot_cytokine"/>
</dbReference>
<dbReference type="Pfam" id="PF06083">
    <property type="entry name" value="IL17"/>
    <property type="match status" value="1"/>
</dbReference>
<protein>
    <submittedName>
        <fullName evidence="6">Putative conserved secreted protein</fullName>
    </submittedName>
</protein>
<evidence type="ECO:0000256" key="3">
    <source>
        <dbReference type="ARBA" id="ARBA00022525"/>
    </source>
</evidence>
<evidence type="ECO:0000256" key="4">
    <source>
        <dbReference type="ARBA" id="ARBA00022729"/>
    </source>
</evidence>
<proteinExistence type="inferred from homology"/>
<feature type="signal peptide" evidence="5">
    <location>
        <begin position="1"/>
        <end position="22"/>
    </location>
</feature>
<name>A0A6B0UV00_IXORI</name>
<sequence>MTVMTPPQVAFFCVLLAAYSTGISVFDLNDPPRISTEDCDPDAKSHNIGDRATCTFTRHVDVDSRRIPPEMSIVRCNCRDSLCSKLGDFRCQEVTETIKVAFVNETSSVLRRESKEVTVACVCAINRSAGALRGLKRTGEVQHSFR</sequence>
<dbReference type="InterPro" id="IPR010345">
    <property type="entry name" value="IL-17_fam"/>
</dbReference>
<keyword evidence="3" id="KW-0964">Secreted</keyword>
<evidence type="ECO:0000256" key="1">
    <source>
        <dbReference type="ARBA" id="ARBA00004613"/>
    </source>
</evidence>
<dbReference type="Gene3D" id="2.10.90.10">
    <property type="entry name" value="Cystine-knot cytokines"/>
    <property type="match status" value="1"/>
</dbReference>
<feature type="chain" id="PRO_5025619858" evidence="5">
    <location>
        <begin position="23"/>
        <end position="146"/>
    </location>
</feature>
<reference evidence="6" key="1">
    <citation type="submission" date="2019-12" db="EMBL/GenBank/DDBJ databases">
        <title>An insight into the sialome of adult female Ixodes ricinus ticks feeding for 6 days.</title>
        <authorList>
            <person name="Perner J."/>
            <person name="Ribeiro J.M.C."/>
        </authorList>
    </citation>
    <scope>NUCLEOTIDE SEQUENCE</scope>
    <source>
        <strain evidence="6">Semi-engorged</strain>
        <tissue evidence="6">Salivary glands</tissue>
    </source>
</reference>
<organism evidence="6">
    <name type="scientific">Ixodes ricinus</name>
    <name type="common">Common tick</name>
    <name type="synonym">Acarus ricinus</name>
    <dbReference type="NCBI Taxonomy" id="34613"/>
    <lineage>
        <taxon>Eukaryota</taxon>
        <taxon>Metazoa</taxon>
        <taxon>Ecdysozoa</taxon>
        <taxon>Arthropoda</taxon>
        <taxon>Chelicerata</taxon>
        <taxon>Arachnida</taxon>
        <taxon>Acari</taxon>
        <taxon>Parasitiformes</taxon>
        <taxon>Ixodida</taxon>
        <taxon>Ixodoidea</taxon>
        <taxon>Ixodidae</taxon>
        <taxon>Ixodinae</taxon>
        <taxon>Ixodes</taxon>
    </lineage>
</organism>